<name>G8IIS6_9CARY</name>
<reference evidence="2" key="1">
    <citation type="submission" date="2011-09" db="EMBL/GenBank/DDBJ databases">
        <authorList>
            <person name="Nirmal Kumar G."/>
            <person name="Srikumar K."/>
        </authorList>
    </citation>
    <scope>NUCLEOTIDE SEQUENCE</scope>
</reference>
<dbReference type="AlphaFoldDB" id="G8IIS6"/>
<keyword evidence="1" id="KW-1133">Transmembrane helix</keyword>
<reference evidence="2" key="2">
    <citation type="journal article" date="2014" name="Appl. Biochem. Biotechnol.">
        <title>Molecular and computational approaches to characterize thermostable laccase gene from two xerophytic plant species.</title>
        <authorList>
            <person name="Kumar G.N."/>
            <person name="Srikumar K."/>
        </authorList>
    </citation>
    <scope>NUCLEOTIDE SEQUENCE</scope>
</reference>
<sequence length="237" mass="27138">GEFFHSLHCQLCALWRLGTKVSFHWHGLQLDHFIQSFGIAHVWQPKTSPHVTVDFMVGGYDPRFWLIYYPAHRMDLGLGRPTNHFPMAATSANKRGTLWWHAHVLWLPLLETTGGQTTITRPEMRVLELTFTCILWLRATNFFTVGGGVQDWGLFHAGVFPTALGGVWFLVIGSISKFWQKTGGRAPFTTKSHHPIFMERCSMGISGINKWWLCNWRVWIRIGHGWCSHGRANLQAS</sequence>
<accession>G8IIS6</accession>
<feature type="non-terminal residue" evidence="2">
    <location>
        <position position="237"/>
    </location>
</feature>
<proteinExistence type="evidence at transcript level"/>
<dbReference type="EC" id="1.10.3.2" evidence="2"/>
<evidence type="ECO:0000256" key="1">
    <source>
        <dbReference type="SAM" id="Phobius"/>
    </source>
</evidence>
<keyword evidence="1" id="KW-0472">Membrane</keyword>
<feature type="non-terminal residue" evidence="2">
    <location>
        <position position="1"/>
    </location>
</feature>
<protein>
    <submittedName>
        <fullName evidence="2">Putative laccase</fullName>
        <ecNumber evidence="2">1.10.3.2</ecNumber>
    </submittedName>
</protein>
<keyword evidence="2" id="KW-0560">Oxidoreductase</keyword>
<dbReference type="EMBL" id="JN793991">
    <property type="protein sequence ID" value="AER93336.1"/>
    <property type="molecule type" value="mRNA"/>
</dbReference>
<evidence type="ECO:0000313" key="2">
    <source>
        <dbReference type="EMBL" id="AER93336.1"/>
    </source>
</evidence>
<dbReference type="GO" id="GO:0052716">
    <property type="term" value="F:hydroquinone:oxygen oxidoreductase activity"/>
    <property type="evidence" value="ECO:0007669"/>
    <property type="project" value="UniProtKB-EC"/>
</dbReference>
<feature type="transmembrane region" description="Helical" evidence="1">
    <location>
        <begin position="152"/>
        <end position="175"/>
    </location>
</feature>
<organism evidence="2">
    <name type="scientific">Deamia testudo</name>
    <dbReference type="NCBI Taxonomy" id="1109431"/>
    <lineage>
        <taxon>Eukaryota</taxon>
        <taxon>Viridiplantae</taxon>
        <taxon>Streptophyta</taxon>
        <taxon>Embryophyta</taxon>
        <taxon>Tracheophyta</taxon>
        <taxon>Spermatophyta</taxon>
        <taxon>Magnoliopsida</taxon>
        <taxon>eudicotyledons</taxon>
        <taxon>Gunneridae</taxon>
        <taxon>Pentapetalae</taxon>
        <taxon>Caryophyllales</taxon>
        <taxon>Cactineae</taxon>
        <taxon>Cactaceae</taxon>
        <taxon>Cactoideae</taxon>
        <taxon>Hylocereeae</taxon>
        <taxon>Deamia</taxon>
    </lineage>
</organism>
<keyword evidence="1" id="KW-0812">Transmembrane</keyword>